<feature type="domain" description="FAS1-like dehydratase" evidence="1">
    <location>
        <begin position="9"/>
        <end position="139"/>
    </location>
</feature>
<dbReference type="AlphaFoldDB" id="A0A5B8RGV9"/>
<keyword evidence="2" id="KW-0456">Lyase</keyword>
<evidence type="ECO:0000259" key="1">
    <source>
        <dbReference type="Pfam" id="PF13452"/>
    </source>
</evidence>
<gene>
    <name evidence="2" type="primary">meh_1</name>
    <name evidence="2" type="ORF">KBTEX_03473</name>
</gene>
<name>A0A5B8RGV9_9ZZZZ</name>
<sequence>MSETDPRAWIGRTREGVDTVDAWRVAAFNAALDREASLPADGTPLPPCWQWLLFPPLYRASASGGDGHERLGAFLPALPAGHRRMWAGSRMTIERPLQVGERVHCRSTVAEVVPKAGRSGPLVFVTVSHEIEGERGGRIDEAQDIVYRAPAPGGGADTAGSDDMPEPAWRATWRPDPVLLFRYSALTYNSHRIHYDRSYCTGVEGYPGLVVHGPLMATLMLDLAVQQRGTPVRRFEYRSRAPVFDDMAFTTAGVPEDDGARLWVTRPDGALALTGRVE</sequence>
<dbReference type="Pfam" id="PF13452">
    <property type="entry name" value="FAS1_DH_region"/>
    <property type="match status" value="1"/>
</dbReference>
<protein>
    <submittedName>
        <fullName evidence="2">Mesaconyl-C(4)-CoA hydratase</fullName>
        <ecNumber evidence="2">4.2.1.153</ecNumber>
    </submittedName>
</protein>
<dbReference type="InterPro" id="IPR029069">
    <property type="entry name" value="HotDog_dom_sf"/>
</dbReference>
<organism evidence="2">
    <name type="scientific">uncultured organism</name>
    <dbReference type="NCBI Taxonomy" id="155900"/>
    <lineage>
        <taxon>unclassified sequences</taxon>
        <taxon>environmental samples</taxon>
    </lineage>
</organism>
<dbReference type="PANTHER" id="PTHR28152">
    <property type="entry name" value="HYDROXYACYL-THIOESTER DEHYDRATASE TYPE 2, MITOCHONDRIAL"/>
    <property type="match status" value="1"/>
</dbReference>
<dbReference type="GO" id="GO:0019171">
    <property type="term" value="F:(3R)-hydroxyacyl-[acyl-carrier-protein] dehydratase activity"/>
    <property type="evidence" value="ECO:0007669"/>
    <property type="project" value="TreeGrafter"/>
</dbReference>
<dbReference type="SUPFAM" id="SSF54637">
    <property type="entry name" value="Thioesterase/thiol ester dehydrase-isomerase"/>
    <property type="match status" value="2"/>
</dbReference>
<dbReference type="Gene3D" id="3.10.129.10">
    <property type="entry name" value="Hotdog Thioesterase"/>
    <property type="match status" value="1"/>
</dbReference>
<accession>A0A5B8RGV9</accession>
<dbReference type="EC" id="4.2.1.153" evidence="2"/>
<dbReference type="PANTHER" id="PTHR28152:SF1">
    <property type="entry name" value="HYDROXYACYL-THIOESTER DEHYDRATASE TYPE 2, MITOCHONDRIAL"/>
    <property type="match status" value="1"/>
</dbReference>
<dbReference type="InterPro" id="IPR039569">
    <property type="entry name" value="FAS1-like_DH_region"/>
</dbReference>
<proteinExistence type="predicted"/>
<reference evidence="2" key="1">
    <citation type="submission" date="2019-06" db="EMBL/GenBank/DDBJ databases">
        <authorList>
            <person name="Murdoch R.W."/>
            <person name="Fathepure B."/>
        </authorList>
    </citation>
    <scope>NUCLEOTIDE SEQUENCE</scope>
</reference>
<dbReference type="InterPro" id="IPR052741">
    <property type="entry name" value="Mitochondrial_HTD2"/>
</dbReference>
<evidence type="ECO:0000313" key="2">
    <source>
        <dbReference type="EMBL" id="QEA07128.1"/>
    </source>
</evidence>
<dbReference type="EMBL" id="MN079205">
    <property type="protein sequence ID" value="QEA07128.1"/>
    <property type="molecule type" value="Genomic_DNA"/>
</dbReference>